<reference evidence="2 3" key="1">
    <citation type="submission" date="2021-06" db="EMBL/GenBank/DDBJ databases">
        <title>Bacillus sp. RD4P76, an endophyte from a halophyte.</title>
        <authorList>
            <person name="Sun J.-Q."/>
        </authorList>
    </citation>
    <scope>NUCLEOTIDE SEQUENCE [LARGE SCALE GENOMIC DNA]</scope>
    <source>
        <strain evidence="2 3">JCM 17098</strain>
    </source>
</reference>
<protein>
    <submittedName>
        <fullName evidence="2">SGNH/GDSL hydrolase family protein</fullName>
    </submittedName>
</protein>
<dbReference type="Gene3D" id="3.40.50.1110">
    <property type="entry name" value="SGNH hydrolase"/>
    <property type="match status" value="1"/>
</dbReference>
<organism evidence="2 3">
    <name type="scientific">Evansella alkalicola</name>
    <dbReference type="NCBI Taxonomy" id="745819"/>
    <lineage>
        <taxon>Bacteria</taxon>
        <taxon>Bacillati</taxon>
        <taxon>Bacillota</taxon>
        <taxon>Bacilli</taxon>
        <taxon>Bacillales</taxon>
        <taxon>Bacillaceae</taxon>
        <taxon>Evansella</taxon>
    </lineage>
</organism>
<evidence type="ECO:0000313" key="3">
    <source>
        <dbReference type="Proteomes" id="UP000790580"/>
    </source>
</evidence>
<dbReference type="EMBL" id="JAHQCR010000076">
    <property type="protein sequence ID" value="MBU9723389.1"/>
    <property type="molecule type" value="Genomic_DNA"/>
</dbReference>
<dbReference type="Pfam" id="PF13472">
    <property type="entry name" value="Lipase_GDSL_2"/>
    <property type="match status" value="1"/>
</dbReference>
<accession>A0ABS6K0D1</accession>
<evidence type="ECO:0000313" key="2">
    <source>
        <dbReference type="EMBL" id="MBU9723389.1"/>
    </source>
</evidence>
<name>A0ABS6K0D1_9BACI</name>
<dbReference type="InterPro" id="IPR013830">
    <property type="entry name" value="SGNH_hydro"/>
</dbReference>
<dbReference type="PANTHER" id="PTHR30383">
    <property type="entry name" value="THIOESTERASE 1/PROTEASE 1/LYSOPHOSPHOLIPASE L1"/>
    <property type="match status" value="1"/>
</dbReference>
<dbReference type="SUPFAM" id="SSF52266">
    <property type="entry name" value="SGNH hydrolase"/>
    <property type="match status" value="1"/>
</dbReference>
<sequence length="219" mass="24758">MKLEKGQKLLFIGDSITDCDRAKPEGEGNFGALGTGYVSQVDALLQSVYPELGIRVVNKGINGHTVRNLKARWETDVIKPSPDWLVIMIGINDVWRQYDLPTQPEKHVQLKEYKETLEELVTVTKPKLNGGLVLMTPFYLETNEADAMRKTMDEYGRAVKEIAEKYNCQIVDTQAAFNEQLKELYPATLAWDRVHPSAAGHMTITRAFLKTVGFDWNKA</sequence>
<dbReference type="RefSeq" id="WP_088077047.1">
    <property type="nucleotide sequence ID" value="NZ_JAHQCR010000076.1"/>
</dbReference>
<comment type="caution">
    <text evidence="2">The sequence shown here is derived from an EMBL/GenBank/DDBJ whole genome shotgun (WGS) entry which is preliminary data.</text>
</comment>
<dbReference type="InterPro" id="IPR051532">
    <property type="entry name" value="Ester_Hydrolysis_Enzymes"/>
</dbReference>
<keyword evidence="2" id="KW-0378">Hydrolase</keyword>
<evidence type="ECO:0000259" key="1">
    <source>
        <dbReference type="Pfam" id="PF13472"/>
    </source>
</evidence>
<gene>
    <name evidence="2" type="ORF">KS407_18380</name>
</gene>
<dbReference type="PANTHER" id="PTHR30383:SF5">
    <property type="entry name" value="SGNH HYDROLASE-TYPE ESTERASE DOMAIN-CONTAINING PROTEIN"/>
    <property type="match status" value="1"/>
</dbReference>
<dbReference type="InterPro" id="IPR036514">
    <property type="entry name" value="SGNH_hydro_sf"/>
</dbReference>
<proteinExistence type="predicted"/>
<dbReference type="Proteomes" id="UP000790580">
    <property type="component" value="Unassembled WGS sequence"/>
</dbReference>
<dbReference type="CDD" id="cd01834">
    <property type="entry name" value="SGNH_hydrolase_like_2"/>
    <property type="match status" value="1"/>
</dbReference>
<keyword evidence="3" id="KW-1185">Reference proteome</keyword>
<feature type="domain" description="SGNH hydrolase-type esterase" evidence="1">
    <location>
        <begin position="11"/>
        <end position="201"/>
    </location>
</feature>
<dbReference type="GO" id="GO:0016787">
    <property type="term" value="F:hydrolase activity"/>
    <property type="evidence" value="ECO:0007669"/>
    <property type="project" value="UniProtKB-KW"/>
</dbReference>